<accession>A0A6J5N611</accession>
<sequence length="77" mass="7980">MSPKIKPSPSPDQLAAVAAYAARHGRAWRAALAAAWSTGRDTAEPDGHLLRQVRNTYGPTWLATVTLADLAAAGAAA</sequence>
<evidence type="ECO:0000313" key="1">
    <source>
        <dbReference type="EMBL" id="CAB4154970.1"/>
    </source>
</evidence>
<dbReference type="EMBL" id="LR798328">
    <property type="protein sequence ID" value="CAB5224416.1"/>
    <property type="molecule type" value="Genomic_DNA"/>
</dbReference>
<protein>
    <submittedName>
        <fullName evidence="1">Uncharacterized protein</fullName>
    </submittedName>
</protein>
<gene>
    <name evidence="1" type="ORF">UFOVP652_53</name>
    <name evidence="2" type="ORF">UFOVP734_71</name>
</gene>
<evidence type="ECO:0000313" key="2">
    <source>
        <dbReference type="EMBL" id="CAB5224416.1"/>
    </source>
</evidence>
<reference evidence="1" key="1">
    <citation type="submission" date="2020-04" db="EMBL/GenBank/DDBJ databases">
        <authorList>
            <person name="Chiriac C."/>
            <person name="Salcher M."/>
            <person name="Ghai R."/>
            <person name="Kavagutti S V."/>
        </authorList>
    </citation>
    <scope>NUCLEOTIDE SEQUENCE</scope>
</reference>
<proteinExistence type="predicted"/>
<dbReference type="EMBL" id="LR796617">
    <property type="protein sequence ID" value="CAB4154970.1"/>
    <property type="molecule type" value="Genomic_DNA"/>
</dbReference>
<organism evidence="1">
    <name type="scientific">uncultured Caudovirales phage</name>
    <dbReference type="NCBI Taxonomy" id="2100421"/>
    <lineage>
        <taxon>Viruses</taxon>
        <taxon>Duplodnaviria</taxon>
        <taxon>Heunggongvirae</taxon>
        <taxon>Uroviricota</taxon>
        <taxon>Caudoviricetes</taxon>
        <taxon>Peduoviridae</taxon>
        <taxon>Maltschvirus</taxon>
        <taxon>Maltschvirus maltsch</taxon>
    </lineage>
</organism>
<name>A0A6J5N611_9CAUD</name>